<dbReference type="PANTHER" id="PTHR43190">
    <property type="entry name" value="N-ACETYL-D-GLUCOSAMINE KINASE"/>
    <property type="match status" value="1"/>
</dbReference>
<dbReference type="PaxDb" id="1123384-AJ81_01490"/>
<protein>
    <submittedName>
        <fullName evidence="2">ATPase</fullName>
    </submittedName>
</protein>
<dbReference type="Gene3D" id="3.30.420.40">
    <property type="match status" value="2"/>
</dbReference>
<dbReference type="SUPFAM" id="SSF53067">
    <property type="entry name" value="Actin-like ATPase domain"/>
    <property type="match status" value="2"/>
</dbReference>
<dbReference type="AlphaFoldDB" id="A0A0X1KPA7"/>
<dbReference type="STRING" id="1123384.AJ81_01490"/>
<dbReference type="Proteomes" id="UP000077469">
    <property type="component" value="Chromosome"/>
</dbReference>
<feature type="domain" description="ATPase BadF/BadG/BcrA/BcrD type" evidence="1">
    <location>
        <begin position="4"/>
        <end position="251"/>
    </location>
</feature>
<dbReference type="PATRIC" id="fig|1123384.7.peg.297"/>
<evidence type="ECO:0000259" key="1">
    <source>
        <dbReference type="Pfam" id="PF01869"/>
    </source>
</evidence>
<dbReference type="InterPro" id="IPR043129">
    <property type="entry name" value="ATPase_NBD"/>
</dbReference>
<sequence>MLVLGLDGGGTSLKATLAKDGRAIKRKIFEKGVNISAVSAEELERTIKEVRGWSGPVDEVRAAFSGAGDPERKAVLTAVLEKFFAKSSRMILSDAEALIACLYEGKPLTIAIAGTGSIVVGIDENGRFVRAGGWGHLFDDEASAFSIVKSIIVEALLHVDGLVGHDPVFHELLNYYGFDKLEQLANLQRFSDFKEKIASFARVMPNTQLVKRIMKKELKLFTDRVRQVLALTNADRVLGFGGMFLNEEYRNIFCSMLRDVEFEHLKLHLDEALATKTNLKVGFK</sequence>
<proteinExistence type="predicted"/>
<dbReference type="OrthoDB" id="9772633at2"/>
<dbReference type="KEGG" id="phy:AJ81_01490"/>
<gene>
    <name evidence="2" type="ORF">AJ81_01490</name>
</gene>
<dbReference type="InterPro" id="IPR002731">
    <property type="entry name" value="ATPase_BadF"/>
</dbReference>
<name>A0A0X1KPA7_9THEM</name>
<dbReference type="Pfam" id="PF01869">
    <property type="entry name" value="BcrAD_BadFG"/>
    <property type="match status" value="1"/>
</dbReference>
<dbReference type="InterPro" id="IPR052519">
    <property type="entry name" value="Euk-type_GlcNAc_Kinase"/>
</dbReference>
<evidence type="ECO:0000313" key="3">
    <source>
        <dbReference type="Proteomes" id="UP000077469"/>
    </source>
</evidence>
<evidence type="ECO:0000313" key="2">
    <source>
        <dbReference type="EMBL" id="AJC73092.1"/>
    </source>
</evidence>
<reference evidence="2 3" key="1">
    <citation type="submission" date="2014-01" db="EMBL/GenBank/DDBJ databases">
        <title>Genome sequencing of Thermotog hypogea.</title>
        <authorList>
            <person name="Zhang X."/>
            <person name="Alvare G."/>
            <person name="Fristensky B."/>
            <person name="Chen L."/>
            <person name="Suen T."/>
            <person name="Chen Q."/>
            <person name="Ma K."/>
        </authorList>
    </citation>
    <scope>NUCLEOTIDE SEQUENCE [LARGE SCALE GENOMIC DNA]</scope>
    <source>
        <strain evidence="2 3">DSM 11164</strain>
    </source>
</reference>
<organism evidence="2 3">
    <name type="scientific">Pseudothermotoga hypogea DSM 11164 = NBRC 106472</name>
    <dbReference type="NCBI Taxonomy" id="1123384"/>
    <lineage>
        <taxon>Bacteria</taxon>
        <taxon>Thermotogati</taxon>
        <taxon>Thermotogota</taxon>
        <taxon>Thermotogae</taxon>
        <taxon>Thermotogales</taxon>
        <taxon>Thermotogaceae</taxon>
        <taxon>Pseudothermotoga</taxon>
    </lineage>
</organism>
<dbReference type="RefSeq" id="WP_031503435.1">
    <property type="nucleotide sequence ID" value="NC_022795.1"/>
</dbReference>
<dbReference type="PANTHER" id="PTHR43190:SF3">
    <property type="entry name" value="N-ACETYL-D-GLUCOSAMINE KINASE"/>
    <property type="match status" value="1"/>
</dbReference>
<dbReference type="EMBL" id="CP007141">
    <property type="protein sequence ID" value="AJC73092.1"/>
    <property type="molecule type" value="Genomic_DNA"/>
</dbReference>
<keyword evidence="3" id="KW-1185">Reference proteome</keyword>
<accession>A0A0X1KPA7</accession>